<dbReference type="NCBIfam" id="TIGR00633">
    <property type="entry name" value="xth"/>
    <property type="match status" value="1"/>
</dbReference>
<keyword evidence="6 7" id="KW-0460">Magnesium</keyword>
<evidence type="ECO:0000256" key="2">
    <source>
        <dbReference type="ARBA" id="ARBA00001936"/>
    </source>
</evidence>
<dbReference type="CDD" id="cd09087">
    <property type="entry name" value="Ape1-like_AP-endo"/>
    <property type="match status" value="1"/>
</dbReference>
<keyword evidence="5" id="KW-0378">Hydrolase</keyword>
<dbReference type="PROSITE" id="PS00726">
    <property type="entry name" value="AP_NUCLEASE_F1_1"/>
    <property type="match status" value="1"/>
</dbReference>
<evidence type="ECO:0000256" key="4">
    <source>
        <dbReference type="ARBA" id="ARBA00022723"/>
    </source>
</evidence>
<evidence type="ECO:0000259" key="10">
    <source>
        <dbReference type="Pfam" id="PF03372"/>
    </source>
</evidence>
<evidence type="ECO:0000313" key="12">
    <source>
        <dbReference type="Proteomes" id="UP001652700"/>
    </source>
</evidence>
<keyword evidence="12" id="KW-1185">Reference proteome</keyword>
<dbReference type="PROSITE" id="PS51435">
    <property type="entry name" value="AP_NUCLEASE_F1_4"/>
    <property type="match status" value="1"/>
</dbReference>
<keyword evidence="9" id="KW-1133">Transmembrane helix</keyword>
<keyword evidence="9" id="KW-0472">Membrane</keyword>
<dbReference type="InterPro" id="IPR020848">
    <property type="entry name" value="AP_endonuclease_F1_CS"/>
</dbReference>
<sequence length="519" mass="58814">MPGAGPFVYNVFVFMFLSFSKVSSFAFSRIFSFHRSSEAVFLLNRTLFINMPPKRKLAAAATTSSLASGSEGQVKKRGRPAKEEKVEANGKEDKVEENGKVEDEKQNGVRALRARSGRTNKTTTQQASVKPEVNGHIDDDNVTKVSKGRGKKAKGNKEISEATPIKTKRAPRKNATKKEESKKPEKSTKKIKKAAADSSSEADPPKKSKKPRSAKSKEEIVDVEENNDEEPPVKKTKVLLNKTTTDWNSIDFSCSMKNKYDVSYNVIISTWNIGGLKSWASKGCMEYLNHESPDIFCVQETKCNESKLPEEIKNKKLYKQYWCSSEKEGYAGVGIFTVKEPKSVTYGIEDDEQDEDGRCITAEYDTFYLVNVYVPNAGRKLVTLDKRLRWNDSFKNYILKLDEKKPVIICGDMNVSHQEIDLARPKNNTKNAGFTPQERDGMTDFLKAGFIDVYRHMYPEEKDVYSFWTYMSNARSKNIGWRLDYFLVSEKLMKGVCDVKYRTEVLGSDHCPVTLFINA</sequence>
<comment type="cofactor">
    <cofactor evidence="7">
        <name>Mg(2+)</name>
        <dbReference type="ChEBI" id="CHEBI:18420"/>
    </cofactor>
    <cofactor evidence="7">
        <name>Mn(2+)</name>
        <dbReference type="ChEBI" id="CHEBI:29035"/>
    </cofactor>
    <text evidence="7">Probably binds two magnesium or manganese ions per subunit.</text>
</comment>
<feature type="domain" description="Endonuclease/exonuclease/phosphatase" evidence="10">
    <location>
        <begin position="270"/>
        <end position="510"/>
    </location>
</feature>
<dbReference type="InterPro" id="IPR005135">
    <property type="entry name" value="Endo/exonuclease/phosphatase"/>
</dbReference>
<name>A0ABM5IY45_DIAVI</name>
<evidence type="ECO:0000256" key="8">
    <source>
        <dbReference type="SAM" id="MobiDB-lite"/>
    </source>
</evidence>
<dbReference type="EC" id="3.1.-.-" evidence="7"/>
<dbReference type="InterPro" id="IPR036691">
    <property type="entry name" value="Endo/exonu/phosph_ase_sf"/>
</dbReference>
<comment type="catalytic activity">
    <reaction evidence="1">
        <text>Exonucleolytic cleavage in the 3'- to 5'-direction to yield nucleoside 5'-phosphates.</text>
        <dbReference type="EC" id="3.1.11.2"/>
    </reaction>
</comment>
<feature type="region of interest" description="Disordered" evidence="8">
    <location>
        <begin position="60"/>
        <end position="232"/>
    </location>
</feature>
<evidence type="ECO:0000256" key="1">
    <source>
        <dbReference type="ARBA" id="ARBA00000493"/>
    </source>
</evidence>
<dbReference type="Gene3D" id="3.60.10.10">
    <property type="entry name" value="Endonuclease/exonuclease/phosphatase"/>
    <property type="match status" value="1"/>
</dbReference>
<dbReference type="InterPro" id="IPR004808">
    <property type="entry name" value="AP_endonuc_1"/>
</dbReference>
<keyword evidence="9" id="KW-0812">Transmembrane</keyword>
<protein>
    <recommendedName>
        <fullName evidence="7">DNA-(apurinic or apyrimidinic site) endonuclease</fullName>
        <ecNumber evidence="7">3.1.-.-</ecNumber>
    </recommendedName>
</protein>
<feature type="compositionally biased region" description="Acidic residues" evidence="8">
    <location>
        <begin position="221"/>
        <end position="230"/>
    </location>
</feature>
<dbReference type="GeneID" id="114342070"/>
<evidence type="ECO:0000256" key="6">
    <source>
        <dbReference type="ARBA" id="ARBA00022842"/>
    </source>
</evidence>
<dbReference type="RefSeq" id="XP_028148668.2">
    <property type="nucleotide sequence ID" value="XM_028292867.2"/>
</dbReference>
<evidence type="ECO:0000313" key="11">
    <source>
        <dbReference type="EnsemblMetazoa" id="XP_028148668.2"/>
    </source>
</evidence>
<dbReference type="InterPro" id="IPR020847">
    <property type="entry name" value="AP_endonuclease_F1_BS"/>
</dbReference>
<dbReference type="EnsemblMetazoa" id="XM_028292867.2">
    <property type="protein sequence ID" value="XP_028148668.2"/>
    <property type="gene ID" value="LOC114342070"/>
</dbReference>
<feature type="compositionally biased region" description="Basic and acidic residues" evidence="8">
    <location>
        <begin position="176"/>
        <end position="188"/>
    </location>
</feature>
<comment type="similarity">
    <text evidence="3 7">Belongs to the DNA repair enzymes AP/ExoA family.</text>
</comment>
<evidence type="ECO:0000256" key="9">
    <source>
        <dbReference type="SAM" id="Phobius"/>
    </source>
</evidence>
<feature type="transmembrane region" description="Helical" evidence="9">
    <location>
        <begin position="6"/>
        <end position="27"/>
    </location>
</feature>
<dbReference type="PANTHER" id="PTHR22748">
    <property type="entry name" value="AP ENDONUCLEASE"/>
    <property type="match status" value="1"/>
</dbReference>
<keyword evidence="7" id="KW-0227">DNA damage</keyword>
<dbReference type="Pfam" id="PF03372">
    <property type="entry name" value="Exo_endo_phos"/>
    <property type="match status" value="1"/>
</dbReference>
<evidence type="ECO:0000256" key="7">
    <source>
        <dbReference type="RuleBase" id="RU362131"/>
    </source>
</evidence>
<comment type="cofactor">
    <cofactor evidence="2">
        <name>Mn(2+)</name>
        <dbReference type="ChEBI" id="CHEBI:29035"/>
    </cofactor>
</comment>
<feature type="compositionally biased region" description="Basic and acidic residues" evidence="8">
    <location>
        <begin position="133"/>
        <end position="142"/>
    </location>
</feature>
<keyword evidence="4 7" id="KW-0479">Metal-binding</keyword>
<dbReference type="SUPFAM" id="SSF56219">
    <property type="entry name" value="DNase I-like"/>
    <property type="match status" value="1"/>
</dbReference>
<dbReference type="PANTHER" id="PTHR22748:SF6">
    <property type="entry name" value="DNA-(APURINIC OR APYRIMIDINIC SITE) ENDONUCLEASE"/>
    <property type="match status" value="1"/>
</dbReference>
<accession>A0ABM5IY45</accession>
<feature type="compositionally biased region" description="Basic and acidic residues" evidence="8">
    <location>
        <begin position="80"/>
        <end position="107"/>
    </location>
</feature>
<reference evidence="11" key="1">
    <citation type="submission" date="2025-05" db="UniProtKB">
        <authorList>
            <consortium name="EnsemblMetazoa"/>
        </authorList>
    </citation>
    <scope>IDENTIFICATION</scope>
</reference>
<evidence type="ECO:0000256" key="5">
    <source>
        <dbReference type="ARBA" id="ARBA00022801"/>
    </source>
</evidence>
<dbReference type="PROSITE" id="PS00728">
    <property type="entry name" value="AP_NUCLEASE_F1_3"/>
    <property type="match status" value="1"/>
</dbReference>
<proteinExistence type="inferred from homology"/>
<evidence type="ECO:0000256" key="3">
    <source>
        <dbReference type="ARBA" id="ARBA00007092"/>
    </source>
</evidence>
<feature type="compositionally biased region" description="Polar residues" evidence="8">
    <location>
        <begin position="119"/>
        <end position="128"/>
    </location>
</feature>
<dbReference type="Proteomes" id="UP001652700">
    <property type="component" value="Unplaced"/>
</dbReference>
<organism evidence="11 12">
    <name type="scientific">Diabrotica virgifera virgifera</name>
    <name type="common">western corn rootworm</name>
    <dbReference type="NCBI Taxonomy" id="50390"/>
    <lineage>
        <taxon>Eukaryota</taxon>
        <taxon>Metazoa</taxon>
        <taxon>Ecdysozoa</taxon>
        <taxon>Arthropoda</taxon>
        <taxon>Hexapoda</taxon>
        <taxon>Insecta</taxon>
        <taxon>Pterygota</taxon>
        <taxon>Neoptera</taxon>
        <taxon>Endopterygota</taxon>
        <taxon>Coleoptera</taxon>
        <taxon>Polyphaga</taxon>
        <taxon>Cucujiformia</taxon>
        <taxon>Chrysomeloidea</taxon>
        <taxon>Chrysomelidae</taxon>
        <taxon>Galerucinae</taxon>
        <taxon>Diabroticina</taxon>
        <taxon>Diabroticites</taxon>
        <taxon>Diabrotica</taxon>
    </lineage>
</organism>
<feature type="compositionally biased region" description="Basic residues" evidence="8">
    <location>
        <begin position="166"/>
        <end position="175"/>
    </location>
</feature>
<keyword evidence="7" id="KW-0234">DNA repair</keyword>
<dbReference type="NCBIfam" id="TIGR00195">
    <property type="entry name" value="exoDNase_III"/>
    <property type="match status" value="1"/>
</dbReference>